<proteinExistence type="predicted"/>
<accession>A0A4Q5LAI1</accession>
<evidence type="ECO:0000313" key="2">
    <source>
        <dbReference type="Proteomes" id="UP000294155"/>
    </source>
</evidence>
<name>A0A4Q5LAI1_9BACT</name>
<dbReference type="SUPFAM" id="SSF47413">
    <property type="entry name" value="lambda repressor-like DNA-binding domains"/>
    <property type="match status" value="1"/>
</dbReference>
<dbReference type="GO" id="GO:0003677">
    <property type="term" value="F:DNA binding"/>
    <property type="evidence" value="ECO:0007669"/>
    <property type="project" value="InterPro"/>
</dbReference>
<organism evidence="1 2">
    <name type="scientific">Hymenobacter persicinus</name>
    <dbReference type="NCBI Taxonomy" id="2025506"/>
    <lineage>
        <taxon>Bacteria</taxon>
        <taxon>Pseudomonadati</taxon>
        <taxon>Bacteroidota</taxon>
        <taxon>Cytophagia</taxon>
        <taxon>Cytophagales</taxon>
        <taxon>Hymenobacteraceae</taxon>
        <taxon>Hymenobacter</taxon>
    </lineage>
</organism>
<keyword evidence="2" id="KW-1185">Reference proteome</keyword>
<dbReference type="InterPro" id="IPR001387">
    <property type="entry name" value="Cro/C1-type_HTH"/>
</dbReference>
<dbReference type="CDD" id="cd00093">
    <property type="entry name" value="HTH_XRE"/>
    <property type="match status" value="1"/>
</dbReference>
<reference evidence="1 2" key="1">
    <citation type="submission" date="2019-02" db="EMBL/GenBank/DDBJ databases">
        <title>Bacterial novel species isolated from soil.</title>
        <authorList>
            <person name="Jung H.-Y."/>
        </authorList>
    </citation>
    <scope>NUCLEOTIDE SEQUENCE [LARGE SCALE GENOMIC DNA]</scope>
    <source>
        <strain evidence="1 2">1-3-3-3</strain>
    </source>
</reference>
<dbReference type="AlphaFoldDB" id="A0A4Q5LAI1"/>
<protein>
    <submittedName>
        <fullName evidence="1">Uncharacterized protein</fullName>
    </submittedName>
</protein>
<dbReference type="RefSeq" id="WP_129921423.1">
    <property type="nucleotide sequence ID" value="NZ_SEWE01000023.1"/>
</dbReference>
<dbReference type="Proteomes" id="UP000294155">
    <property type="component" value="Unassembled WGS sequence"/>
</dbReference>
<gene>
    <name evidence="1" type="ORF">EWM57_12155</name>
</gene>
<dbReference type="EMBL" id="SEWE01000023">
    <property type="protein sequence ID" value="RYU78930.1"/>
    <property type="molecule type" value="Genomic_DNA"/>
</dbReference>
<evidence type="ECO:0000313" key="1">
    <source>
        <dbReference type="EMBL" id="RYU78930.1"/>
    </source>
</evidence>
<dbReference type="InterPro" id="IPR010982">
    <property type="entry name" value="Lambda_DNA-bd_dom_sf"/>
</dbReference>
<comment type="caution">
    <text evidence="1">The sequence shown here is derived from an EMBL/GenBank/DDBJ whole genome shotgun (WGS) entry which is preliminary data.</text>
</comment>
<sequence>MQNVAANMGLLPRLRAWFGLSQTGLGQCLGLSKMMVSQVERGVRGLPGRAAMPQAALTLALHSTATDPSPEPLDAQAVLQRQQACQQRANQLAFELSGMLERATWARRRLAALPTLLAALAPPGTAAPAWLATFEADARQELARSGTTAQALLRLRLAALTAEVAEAEQLLAPTK</sequence>
<dbReference type="OrthoDB" id="887246at2"/>